<dbReference type="EMBL" id="NEXC01000191">
    <property type="protein sequence ID" value="PSN81675.1"/>
    <property type="molecule type" value="Genomic_DNA"/>
</dbReference>
<dbReference type="Proteomes" id="UP000240880">
    <property type="component" value="Unassembled WGS sequence"/>
</dbReference>
<comment type="caution">
    <text evidence="1">The sequence shown here is derived from an EMBL/GenBank/DDBJ whole genome shotgun (WGS) entry which is preliminary data.</text>
</comment>
<organism evidence="1 2">
    <name type="scientific">Candidatus Marsarchaeota G1 archaeon OSP_D</name>
    <dbReference type="NCBI Taxonomy" id="1978155"/>
    <lineage>
        <taxon>Archaea</taxon>
        <taxon>Candidatus Marsarchaeota</taxon>
        <taxon>Candidatus Marsarchaeota group 1</taxon>
    </lineage>
</organism>
<evidence type="ECO:0000313" key="2">
    <source>
        <dbReference type="Proteomes" id="UP000240880"/>
    </source>
</evidence>
<proteinExistence type="predicted"/>
<protein>
    <submittedName>
        <fullName evidence="1">Uncharacterized protein</fullName>
    </submittedName>
</protein>
<reference evidence="1 2" key="1">
    <citation type="submission" date="2017-04" db="EMBL/GenBank/DDBJ databases">
        <title>Novel microbial lineages endemic to geothermal iron-oxide mats fill important gaps in the evolutionary history of Archaea.</title>
        <authorList>
            <person name="Jay Z.J."/>
            <person name="Beam J.P."/>
            <person name="Dlakic M."/>
            <person name="Rusch D.B."/>
            <person name="Kozubal M.A."/>
            <person name="Inskeep W.P."/>
        </authorList>
    </citation>
    <scope>NUCLEOTIDE SEQUENCE [LARGE SCALE GENOMIC DNA]</scope>
    <source>
        <strain evidence="1">OSP_D</strain>
    </source>
</reference>
<dbReference type="AlphaFoldDB" id="A0A2R6A5U1"/>
<sequence>MKDHHEMCAEHESEHPDEVVFFPISNTTLTHINVEDVQGNDDHQSNEQQPSYTLVIQPNESVTLTFKGVITFGKAVSIVPIVGNSYEVHVEASTENVTRTEVTAS</sequence>
<name>A0A2R6A5U1_9ARCH</name>
<accession>A0A2R6A5U1</accession>
<gene>
    <name evidence="1" type="ORF">B9Q01_10785</name>
</gene>
<evidence type="ECO:0000313" key="1">
    <source>
        <dbReference type="EMBL" id="PSN81675.1"/>
    </source>
</evidence>